<gene>
    <name evidence="1" type="ORF">DB43_FK00200</name>
</gene>
<dbReference type="AlphaFoldDB" id="A0A0C1CA88"/>
<dbReference type="EMBL" id="JSAM01000055">
    <property type="protein sequence ID" value="KIA77915.1"/>
    <property type="molecule type" value="Genomic_DNA"/>
</dbReference>
<protein>
    <submittedName>
        <fullName evidence="1">Uncharacterized protein</fullName>
    </submittedName>
</protein>
<proteinExistence type="predicted"/>
<evidence type="ECO:0000313" key="1">
    <source>
        <dbReference type="EMBL" id="KIA77915.1"/>
    </source>
</evidence>
<name>A0A0C1CA88_9BACT</name>
<dbReference type="Proteomes" id="UP000031307">
    <property type="component" value="Unassembled WGS sequence"/>
</dbReference>
<organism evidence="1 2">
    <name type="scientific">Parachlamydia acanthamoebae</name>
    <dbReference type="NCBI Taxonomy" id="83552"/>
    <lineage>
        <taxon>Bacteria</taxon>
        <taxon>Pseudomonadati</taxon>
        <taxon>Chlamydiota</taxon>
        <taxon>Chlamydiia</taxon>
        <taxon>Parachlamydiales</taxon>
        <taxon>Parachlamydiaceae</taxon>
        <taxon>Parachlamydia</taxon>
    </lineage>
</organism>
<comment type="caution">
    <text evidence="1">The sequence shown here is derived from an EMBL/GenBank/DDBJ whole genome shotgun (WGS) entry which is preliminary data.</text>
</comment>
<accession>A0A0C1CA88</accession>
<sequence length="403" mass="45962">MTFPIATSFLIFSYLLVAFDRLFLGGKMIPIKNIGFTNIPTKNIPHKNSKKVSFYYLHHNFYLCAERELQQGISVSQEIVSKIEACMQNILQKKEGNGLKLYHSQEINRVFTLDLAPELIFKLKIPGSTQTMKARYQAMIHAQTIIHMHQLGLLVIPNARLFVLQVEEKEYEIIAERKLDVNSDEDIQEHYFHIFSDTLTQAINQLAKFIICSGYSDVTWRNNPVLHNSLDTCGNRKIALIDLEENDGAEAGLFGGLARGLVGCTNEVQAKSIALIAHHHGFSMQLFASAFFRRRNELIEGHLLSQFYAKKGITLGNELIQIGEDLLTSFDLQEKKLVYTIIHIINEQISLLNSELPKIRRYVYITSPFEVSAKIEAILKKLVELEVIFKIVKKDIGSYFIQA</sequence>
<evidence type="ECO:0000313" key="2">
    <source>
        <dbReference type="Proteomes" id="UP000031307"/>
    </source>
</evidence>
<reference evidence="1 2" key="1">
    <citation type="journal article" date="2014" name="Mol. Biol. Evol.">
        <title>Massive expansion of Ubiquitination-related gene families within the Chlamydiae.</title>
        <authorList>
            <person name="Domman D."/>
            <person name="Collingro A."/>
            <person name="Lagkouvardos I."/>
            <person name="Gehre L."/>
            <person name="Weinmaier T."/>
            <person name="Rattei T."/>
            <person name="Subtil A."/>
            <person name="Horn M."/>
        </authorList>
    </citation>
    <scope>NUCLEOTIDE SEQUENCE [LARGE SCALE GENOMIC DNA]</scope>
    <source>
        <strain evidence="1 2">OEW1</strain>
    </source>
</reference>
<dbReference type="PATRIC" id="fig|83552.4.peg.918"/>